<evidence type="ECO:0000313" key="8">
    <source>
        <dbReference type="EMBL" id="KUG07698.1"/>
    </source>
</evidence>
<dbReference type="InterPro" id="IPR036852">
    <property type="entry name" value="Peptidase_S8/S53_dom_sf"/>
</dbReference>
<evidence type="ECO:0000256" key="1">
    <source>
        <dbReference type="ARBA" id="ARBA00022670"/>
    </source>
</evidence>
<dbReference type="Proteomes" id="UP000054223">
    <property type="component" value="Unassembled WGS sequence"/>
</dbReference>
<sequence>MPKFTPATAALLALVACARTPDAELAQPNPALGGEALSTQQLDEQIWEKVKATNAPFDWNQAAEHVVWSALQRSDQVLSVGYAPADKCSPQAALPPRAVTDAAYQQAREQVLRLILSSEQQADPTLTLEQLVVFGEETLPVLNVRVRQLSTVQRLRRSPLVRYAEPMGYDPYRPRTSTAAQRSLSSSGCGSNAATPNLVAGSDYTVLSNGSKSSWNQADVYHGVRSAWSQSTGSGIKLVVIDTGASDAQENLGSAFNQGLSSGRTIERLVTLPRASIFGIPTGPVETPNDQCGHGTSMAGAAAAPRGTDGASVGIAYNANLISIRAAADVFLDESREVKGVSDAFTLAANRPDVRIISMSMGRVTSSSQMADAIRYAHSRGKLIFCAAGTSFDWSAGWVGVIFPANMAEAVAVTGIKDNLTSRCDECHVGSDVEFTVVMQRSSNNLRPLSLAMSGDAPSTVGGSSVSTASMAGMAAVVWSKYPTETREQIQQRLVAASSNATNRNPSFGYGRVNLAKAVGALVQ</sequence>
<dbReference type="OrthoDB" id="9798386at2"/>
<feature type="active site" description="Charge relay system" evidence="4">
    <location>
        <position position="465"/>
    </location>
</feature>
<reference evidence="8 9" key="1">
    <citation type="submission" date="2015-11" db="EMBL/GenBank/DDBJ databases">
        <title>Solirubrum puertoriconensis gen. nov. an environmental bacteria isolated in Puerto Rico.</title>
        <authorList>
            <person name="Cuebas-Irizarry M.F."/>
            <person name="Montalvo-Rodriguez R."/>
        </authorList>
    </citation>
    <scope>NUCLEOTIDE SEQUENCE [LARGE SCALE GENOMIC DNA]</scope>
    <source>
        <strain evidence="8 9">MC1A</strain>
    </source>
</reference>
<dbReference type="PANTHER" id="PTHR42884:SF14">
    <property type="entry name" value="NEUROENDOCRINE CONVERTASE 1"/>
    <property type="match status" value="1"/>
</dbReference>
<dbReference type="GO" id="GO:0004252">
    <property type="term" value="F:serine-type endopeptidase activity"/>
    <property type="evidence" value="ECO:0007669"/>
    <property type="project" value="UniProtKB-UniRule"/>
</dbReference>
<dbReference type="CDD" id="cd00306">
    <property type="entry name" value="Peptidases_S8_S53"/>
    <property type="match status" value="1"/>
</dbReference>
<dbReference type="PROSITE" id="PS51892">
    <property type="entry name" value="SUBTILASE"/>
    <property type="match status" value="1"/>
</dbReference>
<dbReference type="InterPro" id="IPR000209">
    <property type="entry name" value="Peptidase_S8/S53_dom"/>
</dbReference>
<feature type="active site" description="Charge relay system" evidence="4">
    <location>
        <position position="242"/>
    </location>
</feature>
<comment type="similarity">
    <text evidence="4">Belongs to the peptidase S8 family.</text>
</comment>
<feature type="compositionally biased region" description="Polar residues" evidence="5">
    <location>
        <begin position="175"/>
        <end position="192"/>
    </location>
</feature>
<dbReference type="RefSeq" id="WP_059071321.1">
    <property type="nucleotide sequence ID" value="NZ_LNAL01000007.1"/>
</dbReference>
<proteinExistence type="inferred from homology"/>
<feature type="domain" description="Peptidase S8/S53" evidence="7">
    <location>
        <begin position="233"/>
        <end position="511"/>
    </location>
</feature>
<dbReference type="EMBL" id="LNAL01000007">
    <property type="protein sequence ID" value="KUG07698.1"/>
    <property type="molecule type" value="Genomic_DNA"/>
</dbReference>
<comment type="caution">
    <text evidence="8">The sequence shown here is derived from an EMBL/GenBank/DDBJ whole genome shotgun (WGS) entry which is preliminary data.</text>
</comment>
<gene>
    <name evidence="8" type="ORF">ASU33_15370</name>
</gene>
<organism evidence="8 9">
    <name type="scientific">Solirubrum puertoriconensis</name>
    <dbReference type="NCBI Taxonomy" id="1751427"/>
    <lineage>
        <taxon>Bacteria</taxon>
        <taxon>Pseudomonadati</taxon>
        <taxon>Bacteroidota</taxon>
        <taxon>Cytophagia</taxon>
        <taxon>Cytophagales</taxon>
    </lineage>
</organism>
<dbReference type="GO" id="GO:0016020">
    <property type="term" value="C:membrane"/>
    <property type="evidence" value="ECO:0007669"/>
    <property type="project" value="TreeGrafter"/>
</dbReference>
<name>A0A9X0HKR6_SOLP1</name>
<evidence type="ECO:0000256" key="4">
    <source>
        <dbReference type="PROSITE-ProRule" id="PRU01240"/>
    </source>
</evidence>
<evidence type="ECO:0000256" key="3">
    <source>
        <dbReference type="ARBA" id="ARBA00022825"/>
    </source>
</evidence>
<dbReference type="Pfam" id="PF00082">
    <property type="entry name" value="Peptidase_S8"/>
    <property type="match status" value="1"/>
</dbReference>
<dbReference type="Gene3D" id="3.40.50.200">
    <property type="entry name" value="Peptidase S8/S53 domain"/>
    <property type="match status" value="1"/>
</dbReference>
<dbReference type="InterPro" id="IPR015500">
    <property type="entry name" value="Peptidase_S8_subtilisin-rel"/>
</dbReference>
<keyword evidence="2 4" id="KW-0378">Hydrolase</keyword>
<dbReference type="AlphaFoldDB" id="A0A9X0HKR6"/>
<feature type="region of interest" description="Disordered" evidence="5">
    <location>
        <begin position="172"/>
        <end position="192"/>
    </location>
</feature>
<feature type="active site" description="Charge relay system" evidence="4">
    <location>
        <position position="294"/>
    </location>
</feature>
<keyword evidence="1 4" id="KW-0645">Protease</keyword>
<dbReference type="PROSITE" id="PS51257">
    <property type="entry name" value="PROKAR_LIPOPROTEIN"/>
    <property type="match status" value="1"/>
</dbReference>
<dbReference type="PANTHER" id="PTHR42884">
    <property type="entry name" value="PROPROTEIN CONVERTASE SUBTILISIN/KEXIN-RELATED"/>
    <property type="match status" value="1"/>
</dbReference>
<dbReference type="PRINTS" id="PR00723">
    <property type="entry name" value="SUBTILISIN"/>
</dbReference>
<evidence type="ECO:0000256" key="2">
    <source>
        <dbReference type="ARBA" id="ARBA00022801"/>
    </source>
</evidence>
<accession>A0A9X0HKR6</accession>
<keyword evidence="6" id="KW-0732">Signal</keyword>
<dbReference type="GO" id="GO:0016485">
    <property type="term" value="P:protein processing"/>
    <property type="evidence" value="ECO:0007669"/>
    <property type="project" value="TreeGrafter"/>
</dbReference>
<evidence type="ECO:0000259" key="7">
    <source>
        <dbReference type="Pfam" id="PF00082"/>
    </source>
</evidence>
<feature type="signal peptide" evidence="6">
    <location>
        <begin position="1"/>
        <end position="18"/>
    </location>
</feature>
<dbReference type="SUPFAM" id="SSF52743">
    <property type="entry name" value="Subtilisin-like"/>
    <property type="match status" value="1"/>
</dbReference>
<evidence type="ECO:0000256" key="6">
    <source>
        <dbReference type="SAM" id="SignalP"/>
    </source>
</evidence>
<feature type="chain" id="PRO_5040960646" evidence="6">
    <location>
        <begin position="19"/>
        <end position="524"/>
    </location>
</feature>
<keyword evidence="3 4" id="KW-0720">Serine protease</keyword>
<evidence type="ECO:0000313" key="9">
    <source>
        <dbReference type="Proteomes" id="UP000054223"/>
    </source>
</evidence>
<keyword evidence="9" id="KW-1185">Reference proteome</keyword>
<protein>
    <submittedName>
        <fullName evidence="8">Serine protease</fullName>
    </submittedName>
</protein>
<evidence type="ECO:0000256" key="5">
    <source>
        <dbReference type="SAM" id="MobiDB-lite"/>
    </source>
</evidence>